<proteinExistence type="predicted"/>
<comment type="caution">
    <text evidence="1">The sequence shown here is derived from an EMBL/GenBank/DDBJ whole genome shotgun (WGS) entry which is preliminary data.</text>
</comment>
<name>A0A8T0FTA1_ARGBR</name>
<dbReference type="Proteomes" id="UP000807504">
    <property type="component" value="Unassembled WGS sequence"/>
</dbReference>
<accession>A0A8T0FTA1</accession>
<evidence type="ECO:0000313" key="2">
    <source>
        <dbReference type="Proteomes" id="UP000807504"/>
    </source>
</evidence>
<protein>
    <submittedName>
        <fullName evidence="1">Uncharacterized protein</fullName>
    </submittedName>
</protein>
<dbReference type="EMBL" id="JABXBU010000003">
    <property type="protein sequence ID" value="KAF8792909.1"/>
    <property type="molecule type" value="Genomic_DNA"/>
</dbReference>
<organism evidence="1 2">
    <name type="scientific">Argiope bruennichi</name>
    <name type="common">Wasp spider</name>
    <name type="synonym">Aranea bruennichi</name>
    <dbReference type="NCBI Taxonomy" id="94029"/>
    <lineage>
        <taxon>Eukaryota</taxon>
        <taxon>Metazoa</taxon>
        <taxon>Ecdysozoa</taxon>
        <taxon>Arthropoda</taxon>
        <taxon>Chelicerata</taxon>
        <taxon>Arachnida</taxon>
        <taxon>Araneae</taxon>
        <taxon>Araneomorphae</taxon>
        <taxon>Entelegynae</taxon>
        <taxon>Araneoidea</taxon>
        <taxon>Araneidae</taxon>
        <taxon>Argiope</taxon>
    </lineage>
</organism>
<dbReference type="AlphaFoldDB" id="A0A8T0FTA1"/>
<reference evidence="1" key="1">
    <citation type="journal article" date="2020" name="bioRxiv">
        <title>Chromosome-level reference genome of the European wasp spider Argiope bruennichi: a resource for studies on range expansion and evolutionary adaptation.</title>
        <authorList>
            <person name="Sheffer M.M."/>
            <person name="Hoppe A."/>
            <person name="Krehenwinkel H."/>
            <person name="Uhl G."/>
            <person name="Kuss A.W."/>
            <person name="Jensen L."/>
            <person name="Jensen C."/>
            <person name="Gillespie R.G."/>
            <person name="Hoff K.J."/>
            <person name="Prost S."/>
        </authorList>
    </citation>
    <scope>NUCLEOTIDE SEQUENCE</scope>
</reference>
<keyword evidence="2" id="KW-1185">Reference proteome</keyword>
<gene>
    <name evidence="1" type="ORF">HNY73_004449</name>
</gene>
<sequence>MRSLLTSEVLFSTELLNHLQIIIGNRSITDILWQRNQRTSALDSFVPFEQRISTSKESLKTTNYRIDDNRNLKKLKVEED</sequence>
<reference evidence="1" key="2">
    <citation type="submission" date="2020-06" db="EMBL/GenBank/DDBJ databases">
        <authorList>
            <person name="Sheffer M."/>
        </authorList>
    </citation>
    <scope>NUCLEOTIDE SEQUENCE</scope>
</reference>
<evidence type="ECO:0000313" key="1">
    <source>
        <dbReference type="EMBL" id="KAF8792909.1"/>
    </source>
</evidence>